<protein>
    <submittedName>
        <fullName evidence="2">Uncharacterized protein</fullName>
    </submittedName>
</protein>
<reference evidence="2 3" key="1">
    <citation type="submission" date="2013-02" db="EMBL/GenBank/DDBJ databases">
        <title>Draft Genome Sequence of Streptomyces aurantiacus, Which Produces Setomimycin.</title>
        <authorList>
            <person name="Gruening B.A."/>
            <person name="Praeg A."/>
            <person name="Erxleben A."/>
            <person name="Guenther S."/>
            <person name="Mueller M."/>
        </authorList>
    </citation>
    <scope>NUCLEOTIDE SEQUENCE [LARGE SCALE GENOMIC DNA]</scope>
    <source>
        <strain evidence="2 3">JA 4570</strain>
    </source>
</reference>
<gene>
    <name evidence="2" type="ORF">STRAU_5183</name>
</gene>
<accession>S3ZGI0</accession>
<organism evidence="2 3">
    <name type="scientific">Streptomyces aurantiacus JA 4570</name>
    <dbReference type="NCBI Taxonomy" id="1286094"/>
    <lineage>
        <taxon>Bacteria</taxon>
        <taxon>Bacillati</taxon>
        <taxon>Actinomycetota</taxon>
        <taxon>Actinomycetes</taxon>
        <taxon>Kitasatosporales</taxon>
        <taxon>Streptomycetaceae</taxon>
        <taxon>Streptomyces</taxon>
        <taxon>Streptomyces aurantiacus group</taxon>
    </lineage>
</organism>
<comment type="caution">
    <text evidence="2">The sequence shown here is derived from an EMBL/GenBank/DDBJ whole genome shotgun (WGS) entry which is preliminary data.</text>
</comment>
<name>S3ZGI0_9ACTN</name>
<dbReference type="AlphaFoldDB" id="S3ZGI0"/>
<evidence type="ECO:0000256" key="1">
    <source>
        <dbReference type="SAM" id="MobiDB-lite"/>
    </source>
</evidence>
<dbReference type="PATRIC" id="fig|1286094.4.peg.5121"/>
<dbReference type="EMBL" id="AOPZ01000284">
    <property type="protein sequence ID" value="EPH41759.1"/>
    <property type="molecule type" value="Genomic_DNA"/>
</dbReference>
<dbReference type="Proteomes" id="UP000014629">
    <property type="component" value="Unassembled WGS sequence"/>
</dbReference>
<feature type="region of interest" description="Disordered" evidence="1">
    <location>
        <begin position="26"/>
        <end position="71"/>
    </location>
</feature>
<proteinExistence type="predicted"/>
<evidence type="ECO:0000313" key="2">
    <source>
        <dbReference type="EMBL" id="EPH41759.1"/>
    </source>
</evidence>
<keyword evidence="3" id="KW-1185">Reference proteome</keyword>
<evidence type="ECO:0000313" key="3">
    <source>
        <dbReference type="Proteomes" id="UP000014629"/>
    </source>
</evidence>
<sequence>MAPCLLTRERALSRALPSTPVVSAVVPPYQSSRRRTSQGNARPPSLRSTLHRKITQTLSKRDSSPQLRGLI</sequence>